<keyword evidence="2" id="KW-0614">Plasmid</keyword>
<keyword evidence="3" id="KW-1185">Reference proteome</keyword>
<evidence type="ECO:0000313" key="2">
    <source>
        <dbReference type="EMBL" id="BDY13972.1"/>
    </source>
</evidence>
<proteinExistence type="predicted"/>
<accession>A0ABM8FNM0</accession>
<reference evidence="2 3" key="1">
    <citation type="submission" date="2023-03" db="EMBL/GenBank/DDBJ databases">
        <title>Description of Hydrogenimonas sp. ISO32.</title>
        <authorList>
            <person name="Mino S."/>
            <person name="Fukazawa S."/>
            <person name="Sawabe T."/>
        </authorList>
    </citation>
    <scope>NUCLEOTIDE SEQUENCE [LARGE SCALE GENOMIC DNA]</scope>
    <source>
        <strain evidence="2 3">ISO32</strain>
        <plasmid evidence="2 3">pISO32_1</plasmid>
    </source>
</reference>
<dbReference type="PANTHER" id="PTHR13696:SF96">
    <property type="entry name" value="COBQ_COBB_MIND_PARA NUCLEOTIDE BINDING DOMAIN-CONTAINING PROTEIN"/>
    <property type="match status" value="1"/>
</dbReference>
<evidence type="ECO:0000313" key="3">
    <source>
        <dbReference type="Proteomes" id="UP001321445"/>
    </source>
</evidence>
<dbReference type="InterPro" id="IPR002586">
    <property type="entry name" value="CobQ/CobB/MinD/ParA_Nub-bd_dom"/>
</dbReference>
<dbReference type="RefSeq" id="WP_286338091.1">
    <property type="nucleotide sequence ID" value="NZ_AP027371.1"/>
</dbReference>
<gene>
    <name evidence="2" type="ORF">HCR_22850</name>
</gene>
<dbReference type="CDD" id="cd02042">
    <property type="entry name" value="ParAB_family"/>
    <property type="match status" value="1"/>
</dbReference>
<sequence length="213" mass="23990">MIITVAHTKGGVGKSLIAWNLAIALGAKVIDLDFQQTLLFANAIREQNGLKPIDVQQIETLEDFFRFYENQNEKSRVVIDVGGFDSDLTRMALYVADIVLTPASERLTELAGLMKFDEIVTQVSQNVDVEITSHVVVNNVSPNAKDFSIIEAFVEEKNNFRLLNSILHQRADYYKSLAEGKSVMELKNSKAKKEFKAFVKEIKKVIKHGEKKD</sequence>
<dbReference type="PANTHER" id="PTHR13696">
    <property type="entry name" value="P-LOOP CONTAINING NUCLEOSIDE TRIPHOSPHATE HYDROLASE"/>
    <property type="match status" value="1"/>
</dbReference>
<organism evidence="2 3">
    <name type="scientific">Hydrogenimonas cancrithermarum</name>
    <dbReference type="NCBI Taxonomy" id="2993563"/>
    <lineage>
        <taxon>Bacteria</taxon>
        <taxon>Pseudomonadati</taxon>
        <taxon>Campylobacterota</taxon>
        <taxon>Epsilonproteobacteria</taxon>
        <taxon>Campylobacterales</taxon>
        <taxon>Hydrogenimonadaceae</taxon>
        <taxon>Hydrogenimonas</taxon>
    </lineage>
</organism>
<geneLocation type="plasmid" evidence="2 3">
    <name>pISO32_1</name>
</geneLocation>
<dbReference type="PIRSF" id="PIRSF009320">
    <property type="entry name" value="Nuc_binding_HP_1000"/>
    <property type="match status" value="1"/>
</dbReference>
<dbReference type="InterPro" id="IPR050678">
    <property type="entry name" value="DNA_Partitioning_ATPase"/>
</dbReference>
<feature type="domain" description="CobQ/CobB/MinD/ParA nucleotide binding" evidence="1">
    <location>
        <begin position="3"/>
        <end position="183"/>
    </location>
</feature>
<dbReference type="Gene3D" id="3.40.50.300">
    <property type="entry name" value="P-loop containing nucleotide triphosphate hydrolases"/>
    <property type="match status" value="1"/>
</dbReference>
<evidence type="ECO:0000259" key="1">
    <source>
        <dbReference type="Pfam" id="PF01656"/>
    </source>
</evidence>
<dbReference type="InterPro" id="IPR027417">
    <property type="entry name" value="P-loop_NTPase"/>
</dbReference>
<dbReference type="SUPFAM" id="SSF52540">
    <property type="entry name" value="P-loop containing nucleoside triphosphate hydrolases"/>
    <property type="match status" value="1"/>
</dbReference>
<dbReference type="Pfam" id="PF01656">
    <property type="entry name" value="CbiA"/>
    <property type="match status" value="1"/>
</dbReference>
<name>A0ABM8FNM0_9BACT</name>
<dbReference type="Proteomes" id="UP001321445">
    <property type="component" value="Plasmid pISO32_1"/>
</dbReference>
<protein>
    <submittedName>
        <fullName evidence="2">Chromosome partitioning protein ParA</fullName>
    </submittedName>
</protein>
<dbReference type="EMBL" id="AP027371">
    <property type="protein sequence ID" value="BDY13972.1"/>
    <property type="molecule type" value="Genomic_DNA"/>
</dbReference>